<dbReference type="RefSeq" id="WP_274944355.1">
    <property type="nucleotide sequence ID" value="NZ_JANWOI010000004.1"/>
</dbReference>
<dbReference type="InterPro" id="IPR053910">
    <property type="entry name" value="RsmI_HTH"/>
</dbReference>
<dbReference type="InterPro" id="IPR008189">
    <property type="entry name" value="rRNA_ssu_MeTfrase_I"/>
</dbReference>
<dbReference type="Gene3D" id="3.30.950.10">
    <property type="entry name" value="Methyltransferase, Cobalt-precorrin-4 Transmethylase, Domain 2"/>
    <property type="match status" value="1"/>
</dbReference>
<keyword evidence="10" id="KW-1185">Reference proteome</keyword>
<dbReference type="Gene3D" id="3.40.1010.10">
    <property type="entry name" value="Cobalt-precorrin-4 Transmethylase, Domain 1"/>
    <property type="match status" value="1"/>
</dbReference>
<dbReference type="GO" id="GO:0005737">
    <property type="term" value="C:cytoplasm"/>
    <property type="evidence" value="ECO:0007669"/>
    <property type="project" value="UniProtKB-SubCell"/>
</dbReference>
<comment type="similarity">
    <text evidence="6">Belongs to the methyltransferase superfamily. RsmI family.</text>
</comment>
<evidence type="ECO:0000256" key="5">
    <source>
        <dbReference type="ARBA" id="ARBA00022691"/>
    </source>
</evidence>
<dbReference type="FunFam" id="3.40.1010.10:FF:000007">
    <property type="entry name" value="Ribosomal RNA small subunit methyltransferase I"/>
    <property type="match status" value="1"/>
</dbReference>
<protein>
    <recommendedName>
        <fullName evidence="6">Ribosomal RNA small subunit methyltransferase I</fullName>
        <ecNumber evidence="6">2.1.1.198</ecNumber>
    </recommendedName>
    <alternativeName>
        <fullName evidence="6">16S rRNA 2'-O-ribose C1402 methyltransferase</fullName>
    </alternativeName>
    <alternativeName>
        <fullName evidence="6">rRNA (cytidine-2'-O-)-methyltransferase RsmI</fullName>
    </alternativeName>
</protein>
<dbReference type="SUPFAM" id="SSF53790">
    <property type="entry name" value="Tetrapyrrole methylase"/>
    <property type="match status" value="1"/>
</dbReference>
<reference evidence="9" key="2">
    <citation type="journal article" date="2023" name="Syst. Appl. Microbiol.">
        <title>Govania unica gen. nov., sp. nov., a rare biosphere bacterium that represents a novel family in the class Alphaproteobacteria.</title>
        <authorList>
            <person name="Vandamme P."/>
            <person name="Peeters C."/>
            <person name="Hettiarachchi A."/>
            <person name="Cnockaert M."/>
            <person name="Carlier A."/>
        </authorList>
    </citation>
    <scope>NUCLEOTIDE SEQUENCE</scope>
    <source>
        <strain evidence="9">LMG 31809</strain>
    </source>
</reference>
<evidence type="ECO:0000313" key="10">
    <source>
        <dbReference type="Proteomes" id="UP001141619"/>
    </source>
</evidence>
<feature type="domain" description="Tetrapyrrole methylase" evidence="7">
    <location>
        <begin position="5"/>
        <end position="204"/>
    </location>
</feature>
<evidence type="ECO:0000256" key="4">
    <source>
        <dbReference type="ARBA" id="ARBA00022679"/>
    </source>
</evidence>
<dbReference type="InterPro" id="IPR000878">
    <property type="entry name" value="4pyrrol_Mease"/>
</dbReference>
<gene>
    <name evidence="6 9" type="primary">rsmI</name>
    <name evidence="9" type="ORF">NYP16_11880</name>
</gene>
<evidence type="ECO:0000259" key="7">
    <source>
        <dbReference type="Pfam" id="PF00590"/>
    </source>
</evidence>
<sequence length="278" mass="29739">MAPGLYLVATPIGNLRDITLRALDVLRAADVILCEDTRVSAKLLTSYGISRPTYAYHDHNAVRVLPKILERLQAGAVVAQITDAGTPLVSDPGFRLVQAATEAGIMVTTVPGASAPVAALTLAALPSDRFLFAGFPPAKTGARRKFYEEFRTVPATLVFFESPHRLPESLADAASVFGDRGAAVCRELTKKFEEVRRLPLQDLAQSYGPDDSIKGEIVLVIGPPGEALPPEDSHVEALLLAALKTQSVKEAATVVAAITGLPKRDLYTHALKLKDQLP</sequence>
<comment type="function">
    <text evidence="6">Catalyzes the 2'-O-methylation of the ribose of cytidine 1402 (C1402) in 16S rRNA.</text>
</comment>
<evidence type="ECO:0000256" key="3">
    <source>
        <dbReference type="ARBA" id="ARBA00022603"/>
    </source>
</evidence>
<dbReference type="CDD" id="cd11648">
    <property type="entry name" value="RsmI"/>
    <property type="match status" value="1"/>
</dbReference>
<evidence type="ECO:0000259" key="8">
    <source>
        <dbReference type="Pfam" id="PF23016"/>
    </source>
</evidence>
<keyword evidence="1 6" id="KW-0963">Cytoplasm</keyword>
<keyword evidence="2 6" id="KW-0698">rRNA processing</keyword>
<keyword evidence="5 6" id="KW-0949">S-adenosyl-L-methionine</keyword>
<dbReference type="InterPro" id="IPR035996">
    <property type="entry name" value="4pyrrol_Methylase_sf"/>
</dbReference>
<evidence type="ECO:0000313" key="9">
    <source>
        <dbReference type="EMBL" id="MDA5194650.1"/>
    </source>
</evidence>
<evidence type="ECO:0000256" key="6">
    <source>
        <dbReference type="HAMAP-Rule" id="MF_01877"/>
    </source>
</evidence>
<dbReference type="Pfam" id="PF00590">
    <property type="entry name" value="TP_methylase"/>
    <property type="match status" value="1"/>
</dbReference>
<name>A0A9X3TZK0_9PROT</name>
<dbReference type="EC" id="2.1.1.198" evidence="6"/>
<keyword evidence="3 6" id="KW-0489">Methyltransferase</keyword>
<evidence type="ECO:0000256" key="1">
    <source>
        <dbReference type="ARBA" id="ARBA00022490"/>
    </source>
</evidence>
<dbReference type="NCBIfam" id="TIGR00096">
    <property type="entry name" value="16S rRNA (cytidine(1402)-2'-O)-methyltransferase"/>
    <property type="match status" value="1"/>
</dbReference>
<dbReference type="PIRSF" id="PIRSF005917">
    <property type="entry name" value="MTase_YraL"/>
    <property type="match status" value="1"/>
</dbReference>
<organism evidence="9 10">
    <name type="scientific">Govanella unica</name>
    <dbReference type="NCBI Taxonomy" id="2975056"/>
    <lineage>
        <taxon>Bacteria</taxon>
        <taxon>Pseudomonadati</taxon>
        <taxon>Pseudomonadota</taxon>
        <taxon>Alphaproteobacteria</taxon>
        <taxon>Emcibacterales</taxon>
        <taxon>Govanellaceae</taxon>
        <taxon>Govanella</taxon>
    </lineage>
</organism>
<reference evidence="9" key="1">
    <citation type="submission" date="2022-08" db="EMBL/GenBank/DDBJ databases">
        <authorList>
            <person name="Vandamme P."/>
            <person name="Hettiarachchi A."/>
            <person name="Peeters C."/>
            <person name="Cnockaert M."/>
            <person name="Carlier A."/>
        </authorList>
    </citation>
    <scope>NUCLEOTIDE SEQUENCE</scope>
    <source>
        <strain evidence="9">LMG 31809</strain>
    </source>
</reference>
<keyword evidence="4 6" id="KW-0808">Transferase</keyword>
<dbReference type="PANTHER" id="PTHR46111:SF1">
    <property type="entry name" value="RIBOSOMAL RNA SMALL SUBUNIT METHYLTRANSFERASE I"/>
    <property type="match status" value="1"/>
</dbReference>
<dbReference type="GO" id="GO:0070677">
    <property type="term" value="F:rRNA (cytosine-2'-O-)-methyltransferase activity"/>
    <property type="evidence" value="ECO:0007669"/>
    <property type="project" value="UniProtKB-UniRule"/>
</dbReference>
<comment type="subcellular location">
    <subcellularLocation>
        <location evidence="6">Cytoplasm</location>
    </subcellularLocation>
</comment>
<dbReference type="Pfam" id="PF23016">
    <property type="entry name" value="RsmI_C"/>
    <property type="match status" value="1"/>
</dbReference>
<dbReference type="EMBL" id="JANWOI010000004">
    <property type="protein sequence ID" value="MDA5194650.1"/>
    <property type="molecule type" value="Genomic_DNA"/>
</dbReference>
<dbReference type="InterPro" id="IPR014776">
    <property type="entry name" value="4pyrrole_Mease_sub2"/>
</dbReference>
<dbReference type="Proteomes" id="UP001141619">
    <property type="component" value="Unassembled WGS sequence"/>
</dbReference>
<dbReference type="PANTHER" id="PTHR46111">
    <property type="entry name" value="RIBOSOMAL RNA SMALL SUBUNIT METHYLTRANSFERASE I"/>
    <property type="match status" value="1"/>
</dbReference>
<feature type="domain" description="RsmI HTH" evidence="8">
    <location>
        <begin position="231"/>
        <end position="274"/>
    </location>
</feature>
<dbReference type="FunFam" id="3.30.950.10:FF:000002">
    <property type="entry name" value="Ribosomal RNA small subunit methyltransferase I"/>
    <property type="match status" value="1"/>
</dbReference>
<evidence type="ECO:0000256" key="2">
    <source>
        <dbReference type="ARBA" id="ARBA00022552"/>
    </source>
</evidence>
<comment type="caution">
    <text evidence="9">The sequence shown here is derived from an EMBL/GenBank/DDBJ whole genome shotgun (WGS) entry which is preliminary data.</text>
</comment>
<accession>A0A9X3TZK0</accession>
<dbReference type="InterPro" id="IPR014777">
    <property type="entry name" value="4pyrrole_Mease_sub1"/>
</dbReference>
<proteinExistence type="inferred from homology"/>
<comment type="catalytic activity">
    <reaction evidence="6">
        <text>cytidine(1402) in 16S rRNA + S-adenosyl-L-methionine = 2'-O-methylcytidine(1402) in 16S rRNA + S-adenosyl-L-homocysteine + H(+)</text>
        <dbReference type="Rhea" id="RHEA:42924"/>
        <dbReference type="Rhea" id="RHEA-COMP:10285"/>
        <dbReference type="Rhea" id="RHEA-COMP:10286"/>
        <dbReference type="ChEBI" id="CHEBI:15378"/>
        <dbReference type="ChEBI" id="CHEBI:57856"/>
        <dbReference type="ChEBI" id="CHEBI:59789"/>
        <dbReference type="ChEBI" id="CHEBI:74495"/>
        <dbReference type="ChEBI" id="CHEBI:82748"/>
        <dbReference type="EC" id="2.1.1.198"/>
    </reaction>
</comment>
<dbReference type="AlphaFoldDB" id="A0A9X3TZK0"/>
<dbReference type="HAMAP" id="MF_01877">
    <property type="entry name" value="16SrRNA_methyltr_I"/>
    <property type="match status" value="1"/>
</dbReference>